<evidence type="ECO:0000256" key="4">
    <source>
        <dbReference type="ARBA" id="ARBA00022824"/>
    </source>
</evidence>
<dbReference type="InterPro" id="IPR008506">
    <property type="entry name" value="SND2/TMEM208"/>
</dbReference>
<name>A0A4P6XVI7_9ASCO</name>
<dbReference type="PANTHER" id="PTHR13505">
    <property type="entry name" value="TRANSMEMBRANE PROTEIN 208"/>
    <property type="match status" value="1"/>
</dbReference>
<dbReference type="GO" id="GO:0005773">
    <property type="term" value="C:vacuole"/>
    <property type="evidence" value="ECO:0007669"/>
    <property type="project" value="GOC"/>
</dbReference>
<keyword evidence="5 8" id="KW-1133">Transmembrane helix</keyword>
<keyword evidence="10" id="KW-1185">Reference proteome</keyword>
<reference evidence="10" key="1">
    <citation type="submission" date="2019-03" db="EMBL/GenBank/DDBJ databases">
        <title>Snf2 controls pulcherriminic acid biosynthesis and connects pigmentation and antifungal activity of the yeast Metschnikowia pulcherrima.</title>
        <authorList>
            <person name="Gore-Lloyd D."/>
            <person name="Sumann I."/>
            <person name="Brachmann A.O."/>
            <person name="Schneeberger K."/>
            <person name="Ortiz-Merino R.A."/>
            <person name="Moreno-Beltran M."/>
            <person name="Schlaefli M."/>
            <person name="Kirner P."/>
            <person name="Santos Kron A."/>
            <person name="Wolfe K.H."/>
            <person name="Piel J."/>
            <person name="Ahrens C.H."/>
            <person name="Henk D."/>
            <person name="Freimoser F.M."/>
        </authorList>
    </citation>
    <scope>NUCLEOTIDE SEQUENCE [LARGE SCALE GENOMIC DNA]</scope>
    <source>
        <strain evidence="10">APC 1.2</strain>
    </source>
</reference>
<proteinExistence type="inferred from homology"/>
<feature type="region of interest" description="Disordered" evidence="7">
    <location>
        <begin position="142"/>
        <end position="181"/>
    </location>
</feature>
<accession>A0A4P6XVI7</accession>
<evidence type="ECO:0000256" key="3">
    <source>
        <dbReference type="ARBA" id="ARBA00022692"/>
    </source>
</evidence>
<dbReference type="Proteomes" id="UP000292447">
    <property type="component" value="Chromosome VI"/>
</dbReference>
<evidence type="ECO:0000313" key="10">
    <source>
        <dbReference type="Proteomes" id="UP000292447"/>
    </source>
</evidence>
<dbReference type="EMBL" id="CP034461">
    <property type="protein sequence ID" value="QBM90556.1"/>
    <property type="molecule type" value="Genomic_DNA"/>
</dbReference>
<sequence length="181" mass="20047">MASLSSKKTAAANANTLKELHLISLAINALALLVLFVFHRPASKWKYIVLSAPALACQFVLEKSGRPVFIKDQVTGTQKLVKSGDDIKGPGLFEYMFDCIYVTWICDILMIVFGLNKVWLLYLVIPGFVAYKVSSIARSFLGKKSSPGQPATAEDIPTQQGKSKRQAKLEKRGQSQRVRTR</sequence>
<evidence type="ECO:0000256" key="7">
    <source>
        <dbReference type="SAM" id="MobiDB-lite"/>
    </source>
</evidence>
<feature type="transmembrane region" description="Helical" evidence="8">
    <location>
        <begin position="92"/>
        <end position="113"/>
    </location>
</feature>
<dbReference type="GO" id="GO:0006624">
    <property type="term" value="P:vacuolar protein processing"/>
    <property type="evidence" value="ECO:0007669"/>
    <property type="project" value="TreeGrafter"/>
</dbReference>
<evidence type="ECO:0000256" key="2">
    <source>
        <dbReference type="ARBA" id="ARBA00009950"/>
    </source>
</evidence>
<protein>
    <submittedName>
        <fullName evidence="9">Uncharacterized protein</fullName>
    </submittedName>
</protein>
<dbReference type="Pfam" id="PF05620">
    <property type="entry name" value="TMEM208_SND2"/>
    <property type="match status" value="1"/>
</dbReference>
<evidence type="ECO:0000256" key="8">
    <source>
        <dbReference type="SAM" id="Phobius"/>
    </source>
</evidence>
<dbReference type="GO" id="GO:0005789">
    <property type="term" value="C:endoplasmic reticulum membrane"/>
    <property type="evidence" value="ECO:0007669"/>
    <property type="project" value="UniProtKB-SubCell"/>
</dbReference>
<comment type="similarity">
    <text evidence="2">Belongs to the TMEM208 family.</text>
</comment>
<keyword evidence="4" id="KW-0256">Endoplasmic reticulum</keyword>
<dbReference type="AlphaFoldDB" id="A0A4P6XVI7"/>
<evidence type="ECO:0000256" key="5">
    <source>
        <dbReference type="ARBA" id="ARBA00022989"/>
    </source>
</evidence>
<gene>
    <name evidence="9" type="primary">MPUL0F01370</name>
    <name evidence="9" type="ORF">METSCH_F01370</name>
</gene>
<dbReference type="PANTHER" id="PTHR13505:SF7">
    <property type="entry name" value="TRANSMEMBRANE PROTEIN 208"/>
    <property type="match status" value="1"/>
</dbReference>
<evidence type="ECO:0000256" key="6">
    <source>
        <dbReference type="ARBA" id="ARBA00023136"/>
    </source>
</evidence>
<feature type="transmembrane region" description="Helical" evidence="8">
    <location>
        <begin position="20"/>
        <end position="38"/>
    </location>
</feature>
<dbReference type="STRING" id="2163413.A0A4P6XVI7"/>
<keyword evidence="3 8" id="KW-0812">Transmembrane</keyword>
<comment type="subcellular location">
    <subcellularLocation>
        <location evidence="1">Endoplasmic reticulum membrane</location>
        <topology evidence="1">Multi-pass membrane protein</topology>
    </subcellularLocation>
</comment>
<organism evidence="9 10">
    <name type="scientific">Metschnikowia aff. pulcherrima</name>
    <dbReference type="NCBI Taxonomy" id="2163413"/>
    <lineage>
        <taxon>Eukaryota</taxon>
        <taxon>Fungi</taxon>
        <taxon>Dikarya</taxon>
        <taxon>Ascomycota</taxon>
        <taxon>Saccharomycotina</taxon>
        <taxon>Pichiomycetes</taxon>
        <taxon>Metschnikowiaceae</taxon>
        <taxon>Metschnikowia</taxon>
    </lineage>
</organism>
<keyword evidence="6 8" id="KW-0472">Membrane</keyword>
<evidence type="ECO:0000313" key="9">
    <source>
        <dbReference type="EMBL" id="QBM90556.1"/>
    </source>
</evidence>
<evidence type="ECO:0000256" key="1">
    <source>
        <dbReference type="ARBA" id="ARBA00004477"/>
    </source>
</evidence>